<dbReference type="InterPro" id="IPR036322">
    <property type="entry name" value="WD40_repeat_dom_sf"/>
</dbReference>
<dbReference type="PANTHER" id="PTHR44019:SF20">
    <property type="entry name" value="WD REPEAT-CONTAINING PROTEIN 55"/>
    <property type="match status" value="1"/>
</dbReference>
<dbReference type="EMBL" id="CAXLJM020000141">
    <property type="protein sequence ID" value="CAL8140701.1"/>
    <property type="molecule type" value="Genomic_DNA"/>
</dbReference>
<gene>
    <name evidence="6" type="ORF">ODALV1_LOCUS28377</name>
</gene>
<dbReference type="Proteomes" id="UP001642540">
    <property type="component" value="Unassembled WGS sequence"/>
</dbReference>
<dbReference type="InterPro" id="IPR050505">
    <property type="entry name" value="WDR55/POC1"/>
</dbReference>
<evidence type="ECO:0000256" key="3">
    <source>
        <dbReference type="ARBA" id="ARBA00022737"/>
    </source>
</evidence>
<dbReference type="Gene3D" id="2.130.10.10">
    <property type="entry name" value="YVTN repeat-like/Quinoprotein amine dehydrogenase"/>
    <property type="match status" value="2"/>
</dbReference>
<sequence>MGINHDSLNGANNLIGGGDGGGEEEEEMNNDNEVDAVSSASEMGTGSSSSSDSDSSDSDSSSDDDSMSSGDAVGGGKEAKVKVKTEKPEEEEVDEEDPVIKAITRAKEKKSLNHPPDLLLETIPSTLCFHPQLDQVAFGNYQGLIQMFGYSTESNQKLVECMHKDAAVRAITFSLDGQKLVAAYSDQTLKFYDVEAGLKLERTIKNATTAPVSSLYIIDEHLLASGDDDGNVLIWDNRSQTPNTPSTSLRLGEDAITSMVTNIDKRVLVCASEEGAIYALKIRGGKVQVESEIYDYEFNCSCVFKQEAKLAVGDGKGDVYIFNWDEFGKHSDIVTGIGRGEAINAMIPITEKIILSGGDDGFIRAFNFFPQKYLGVVGKVGHPVEKMDVCNDGHLIASIGADETVKFWNVAYFESMTVGGGGGSKENGGGGEKEKPQKKEKGDKNQDLKKHNLPSSSHQNASDFFKGLAE</sequence>
<feature type="compositionally biased region" description="Acidic residues" evidence="5">
    <location>
        <begin position="54"/>
        <end position="66"/>
    </location>
</feature>
<feature type="compositionally biased region" description="Low complexity" evidence="5">
    <location>
        <begin position="38"/>
        <end position="53"/>
    </location>
</feature>
<feature type="compositionally biased region" description="Polar residues" evidence="5">
    <location>
        <begin position="453"/>
        <end position="462"/>
    </location>
</feature>
<feature type="region of interest" description="Disordered" evidence="5">
    <location>
        <begin position="1"/>
        <end position="97"/>
    </location>
</feature>
<feature type="compositionally biased region" description="Acidic residues" evidence="5">
    <location>
        <begin position="88"/>
        <end position="97"/>
    </location>
</feature>
<dbReference type="InterPro" id="IPR015943">
    <property type="entry name" value="WD40/YVTN_repeat-like_dom_sf"/>
</dbReference>
<feature type="region of interest" description="Disordered" evidence="5">
    <location>
        <begin position="421"/>
        <end position="470"/>
    </location>
</feature>
<comment type="caution">
    <text evidence="6">The sequence shown here is derived from an EMBL/GenBank/DDBJ whole genome shotgun (WGS) entry which is preliminary data.</text>
</comment>
<evidence type="ECO:0000256" key="4">
    <source>
        <dbReference type="ARBA" id="ARBA00023478"/>
    </source>
</evidence>
<evidence type="ECO:0000256" key="1">
    <source>
        <dbReference type="ARBA" id="ARBA00007625"/>
    </source>
</evidence>
<feature type="compositionally biased region" description="Acidic residues" evidence="5">
    <location>
        <begin position="21"/>
        <end position="34"/>
    </location>
</feature>
<evidence type="ECO:0000256" key="5">
    <source>
        <dbReference type="SAM" id="MobiDB-lite"/>
    </source>
</evidence>
<dbReference type="Pfam" id="PF24796">
    <property type="entry name" value="WDR55"/>
    <property type="match status" value="1"/>
</dbReference>
<dbReference type="InterPro" id="IPR001680">
    <property type="entry name" value="WD40_rpt"/>
</dbReference>
<keyword evidence="3" id="KW-0677">Repeat</keyword>
<evidence type="ECO:0000256" key="2">
    <source>
        <dbReference type="ARBA" id="ARBA00022574"/>
    </source>
</evidence>
<dbReference type="SMART" id="SM00320">
    <property type="entry name" value="WD40"/>
    <property type="match status" value="5"/>
</dbReference>
<proteinExistence type="inferred from homology"/>
<feature type="compositionally biased region" description="Basic and acidic residues" evidence="5">
    <location>
        <begin position="431"/>
        <end position="450"/>
    </location>
</feature>
<dbReference type="PANTHER" id="PTHR44019">
    <property type="entry name" value="WD REPEAT-CONTAINING PROTEIN 55"/>
    <property type="match status" value="1"/>
</dbReference>
<feature type="compositionally biased region" description="Basic and acidic residues" evidence="5">
    <location>
        <begin position="77"/>
        <end position="87"/>
    </location>
</feature>
<dbReference type="SUPFAM" id="SSF50978">
    <property type="entry name" value="WD40 repeat-like"/>
    <property type="match status" value="1"/>
</dbReference>
<keyword evidence="7" id="KW-1185">Reference proteome</keyword>
<accession>A0ABP1S0I7</accession>
<evidence type="ECO:0000313" key="7">
    <source>
        <dbReference type="Proteomes" id="UP001642540"/>
    </source>
</evidence>
<keyword evidence="2" id="KW-0853">WD repeat</keyword>
<evidence type="ECO:0000313" key="6">
    <source>
        <dbReference type="EMBL" id="CAL8140701.1"/>
    </source>
</evidence>
<comment type="similarity">
    <text evidence="1">Belongs to the WD repeat WDR55 family.</text>
</comment>
<organism evidence="6 7">
    <name type="scientific">Orchesella dallaii</name>
    <dbReference type="NCBI Taxonomy" id="48710"/>
    <lineage>
        <taxon>Eukaryota</taxon>
        <taxon>Metazoa</taxon>
        <taxon>Ecdysozoa</taxon>
        <taxon>Arthropoda</taxon>
        <taxon>Hexapoda</taxon>
        <taxon>Collembola</taxon>
        <taxon>Entomobryomorpha</taxon>
        <taxon>Entomobryoidea</taxon>
        <taxon>Orchesellidae</taxon>
        <taxon>Orchesellinae</taxon>
        <taxon>Orchesella</taxon>
    </lineage>
</organism>
<protein>
    <recommendedName>
        <fullName evidence="4">WD repeat-containing protein 55 homolog</fullName>
    </recommendedName>
</protein>
<name>A0ABP1S0I7_9HEXA</name>
<reference evidence="6 7" key="1">
    <citation type="submission" date="2024-08" db="EMBL/GenBank/DDBJ databases">
        <authorList>
            <person name="Cucini C."/>
            <person name="Frati F."/>
        </authorList>
    </citation>
    <scope>NUCLEOTIDE SEQUENCE [LARGE SCALE GENOMIC DNA]</scope>
</reference>
<feature type="compositionally biased region" description="Gly residues" evidence="5">
    <location>
        <begin position="421"/>
        <end position="430"/>
    </location>
</feature>